<comment type="caution">
    <text evidence="2">The sequence shown here is derived from an EMBL/GenBank/DDBJ whole genome shotgun (WGS) entry which is preliminary data.</text>
</comment>
<dbReference type="NCBIfam" id="TIGR02398">
    <property type="entry name" value="gluc_glyc_Psyn"/>
    <property type="match status" value="1"/>
</dbReference>
<keyword evidence="2" id="KW-0808">Transferase</keyword>
<comment type="similarity">
    <text evidence="1">Belongs to the glycosyltransferase 20 family.</text>
</comment>
<proteinExistence type="inferred from homology"/>
<dbReference type="PANTHER" id="PTHR10788">
    <property type="entry name" value="TREHALOSE-6-PHOSPHATE SYNTHASE"/>
    <property type="match status" value="1"/>
</dbReference>
<dbReference type="InterPro" id="IPR001830">
    <property type="entry name" value="Glyco_trans_20"/>
</dbReference>
<gene>
    <name evidence="2" type="ORF">GGQ68_002546</name>
</gene>
<keyword evidence="3" id="KW-1185">Reference proteome</keyword>
<sequence length="507" mass="57438">MPSDSRERSNLVIVYHRQPYEEVEVDGKIEYHENKSPNGIVPTLKSFFGRFDKGAWVAWKNSDDPAHPDFERVVEISDAYGTYNVSRLPLTPEQVTSFYHVTSKEAFWPILHGFKERYNYDPVDWSTFREVNWAFAEAAAAEAAEGAVVWVHDYNLWLVPGYLRTLRPDVKISFFHHTPFPGADIFNVLPWRKEILESLLACDVVGFHIPRYVNNFVSAARSLLEVDTQKREKVKPELNNQTSALSEQSVVTELAYEGRTVRLAASPVGVDVEYIENLAKSEETATKLAEIRENQGDRRLILSVGRTDYTKGGIEQLESYERLLENHPELRDKIQLMHVSVAANANMTAYQQIQEDLESMAGRINGRFGSFEWQPLVLISRPVPFKELVAYYRAADVAWITPLADGMNLVCKEYCASRTDGDGVLVLSEFAGAAVEIATAVPTNPFSYKSMDSALLHALAMDEDERRGRMKVARDLVKKQDVRFWAEDQMRALDLGSDEMANASEPA</sequence>
<organism evidence="2 3">
    <name type="scientific">Sagittula marina</name>
    <dbReference type="NCBI Taxonomy" id="943940"/>
    <lineage>
        <taxon>Bacteria</taxon>
        <taxon>Pseudomonadati</taxon>
        <taxon>Pseudomonadota</taxon>
        <taxon>Alphaproteobacteria</taxon>
        <taxon>Rhodobacterales</taxon>
        <taxon>Roseobacteraceae</taxon>
        <taxon>Sagittula</taxon>
    </lineage>
</organism>
<dbReference type="Pfam" id="PF00982">
    <property type="entry name" value="Glyco_transf_20"/>
    <property type="match status" value="1"/>
</dbReference>
<accession>A0A7W6GT43</accession>
<dbReference type="AlphaFoldDB" id="A0A7W6GT43"/>
<dbReference type="SUPFAM" id="SSF53756">
    <property type="entry name" value="UDP-Glycosyltransferase/glycogen phosphorylase"/>
    <property type="match status" value="1"/>
</dbReference>
<dbReference type="GO" id="GO:0051473">
    <property type="term" value="P:glucosylglycerol biosynthetic process"/>
    <property type="evidence" value="ECO:0007669"/>
    <property type="project" value="InterPro"/>
</dbReference>
<protein>
    <submittedName>
        <fullName evidence="2">Glucosylglycerol-phosphate synthase</fullName>
        <ecNumber evidence="2">2.4.1.213</ecNumber>
    </submittedName>
</protein>
<dbReference type="Gene3D" id="3.40.50.2000">
    <property type="entry name" value="Glycogen Phosphorylase B"/>
    <property type="match status" value="2"/>
</dbReference>
<dbReference type="EMBL" id="JACIEJ010000005">
    <property type="protein sequence ID" value="MBB3986208.1"/>
    <property type="molecule type" value="Genomic_DNA"/>
</dbReference>
<dbReference type="GO" id="GO:0033828">
    <property type="term" value="F:glucosylglycerol-phosphate synthase activity"/>
    <property type="evidence" value="ECO:0007669"/>
    <property type="project" value="UniProtKB-EC"/>
</dbReference>
<keyword evidence="2" id="KW-0328">Glycosyltransferase</keyword>
<dbReference type="PANTHER" id="PTHR10788:SF106">
    <property type="entry name" value="BCDNA.GH08860"/>
    <property type="match status" value="1"/>
</dbReference>
<dbReference type="CDD" id="cd03788">
    <property type="entry name" value="GT20_TPS"/>
    <property type="match status" value="1"/>
</dbReference>
<dbReference type="EC" id="2.4.1.213" evidence="2"/>
<dbReference type="RefSeq" id="WP_183966384.1">
    <property type="nucleotide sequence ID" value="NZ_BAABBZ010000007.1"/>
</dbReference>
<evidence type="ECO:0000256" key="1">
    <source>
        <dbReference type="ARBA" id="ARBA00008799"/>
    </source>
</evidence>
<dbReference type="GO" id="GO:0005992">
    <property type="term" value="P:trehalose biosynthetic process"/>
    <property type="evidence" value="ECO:0007669"/>
    <property type="project" value="InterPro"/>
</dbReference>
<name>A0A7W6GT43_9RHOB</name>
<dbReference type="Proteomes" id="UP000541426">
    <property type="component" value="Unassembled WGS sequence"/>
</dbReference>
<dbReference type="InterPro" id="IPR012764">
    <property type="entry name" value="Gluc_glyc_Psyn"/>
</dbReference>
<reference evidence="2 3" key="1">
    <citation type="submission" date="2020-08" db="EMBL/GenBank/DDBJ databases">
        <title>Genomic Encyclopedia of Type Strains, Phase IV (KMG-IV): sequencing the most valuable type-strain genomes for metagenomic binning, comparative biology and taxonomic classification.</title>
        <authorList>
            <person name="Goeker M."/>
        </authorList>
    </citation>
    <scope>NUCLEOTIDE SEQUENCE [LARGE SCALE GENOMIC DNA]</scope>
    <source>
        <strain evidence="2 3">DSM 102235</strain>
    </source>
</reference>
<evidence type="ECO:0000313" key="2">
    <source>
        <dbReference type="EMBL" id="MBB3986208.1"/>
    </source>
</evidence>
<dbReference type="GO" id="GO:0003825">
    <property type="term" value="F:alpha,alpha-trehalose-phosphate synthase (UDP-forming) activity"/>
    <property type="evidence" value="ECO:0007669"/>
    <property type="project" value="TreeGrafter"/>
</dbReference>
<evidence type="ECO:0000313" key="3">
    <source>
        <dbReference type="Proteomes" id="UP000541426"/>
    </source>
</evidence>